<accession>A0A923L022</accession>
<dbReference type="Proteomes" id="UP000612361">
    <property type="component" value="Unassembled WGS sequence"/>
</dbReference>
<dbReference type="PROSITE" id="PS52050">
    <property type="entry name" value="WYL"/>
    <property type="match status" value="1"/>
</dbReference>
<keyword evidence="2" id="KW-1185">Reference proteome</keyword>
<reference evidence="1" key="1">
    <citation type="submission" date="2020-08" db="EMBL/GenBank/DDBJ databases">
        <title>Novel species isolated from subtropical streams in China.</title>
        <authorList>
            <person name="Lu H."/>
        </authorList>
    </citation>
    <scope>NUCLEOTIDE SEQUENCE</scope>
    <source>
        <strain evidence="1">CY7W</strain>
    </source>
</reference>
<sequence>MKEIKSAIEIQQKLLILYKGIPRVIEPYIVGTNASGKIFLRAYQIGGESCTDEIGFKLFEVGKVQAVTVIPNLFFAKPKHGYKKIDPVITTVYARV</sequence>
<protein>
    <submittedName>
        <fullName evidence="1">Uncharacterized protein</fullName>
    </submittedName>
</protein>
<proteinExistence type="predicted"/>
<comment type="caution">
    <text evidence="1">The sequence shown here is derived from an EMBL/GenBank/DDBJ whole genome shotgun (WGS) entry which is preliminary data.</text>
</comment>
<gene>
    <name evidence="1" type="ORF">H8K47_17135</name>
</gene>
<evidence type="ECO:0000313" key="1">
    <source>
        <dbReference type="EMBL" id="MBC3937083.1"/>
    </source>
</evidence>
<evidence type="ECO:0000313" key="2">
    <source>
        <dbReference type="Proteomes" id="UP000612361"/>
    </source>
</evidence>
<dbReference type="AlphaFoldDB" id="A0A923L022"/>
<organism evidence="1 2">
    <name type="scientific">Undibacterium rugosum</name>
    <dbReference type="NCBI Taxonomy" id="2762291"/>
    <lineage>
        <taxon>Bacteria</taxon>
        <taxon>Pseudomonadati</taxon>
        <taxon>Pseudomonadota</taxon>
        <taxon>Betaproteobacteria</taxon>
        <taxon>Burkholderiales</taxon>
        <taxon>Oxalobacteraceae</taxon>
        <taxon>Undibacterium</taxon>
    </lineage>
</organism>
<dbReference type="EMBL" id="JACOGG010000030">
    <property type="protein sequence ID" value="MBC3937083.1"/>
    <property type="molecule type" value="Genomic_DNA"/>
</dbReference>
<dbReference type="RefSeq" id="WP_186882597.1">
    <property type="nucleotide sequence ID" value="NZ_JACOGG010000030.1"/>
</dbReference>
<name>A0A923L022_9BURK</name>